<dbReference type="GO" id="GO:0009279">
    <property type="term" value="C:cell outer membrane"/>
    <property type="evidence" value="ECO:0007669"/>
    <property type="project" value="UniProtKB-SubCell"/>
</dbReference>
<dbReference type="Pfam" id="PF00593">
    <property type="entry name" value="TonB_dep_Rec_b-barrel"/>
    <property type="match status" value="1"/>
</dbReference>
<dbReference type="SUPFAM" id="SSF56935">
    <property type="entry name" value="Porins"/>
    <property type="match status" value="1"/>
</dbReference>
<sequence length="783" mass="88379">MNNTYLLSPFFKSRYSSLSFSIISIAFFFLAILSNTINAQEIQGTVYSDTNKPIGGVSVFLNTKKLTETNNEGNFSLPKNYQLPIKLRLEHPKYYISIITISENNSTFKLSPLSKSENLDEIVLTTTTQKQTSPSAEIIIPTGKIKTEKFDAYSPTEFISVINETPGVFIQSGALNINRITIRGVGSRTLYGSNKIRAYFNGIPITNGVGETTIDMFDPEDLQTLEIIKGPKATQYGTNLGGTLLLNSKQAVVGETFLKSNLSFGSYGLIKNNVSAATSTEKFSLNVNYDHLETNGFRENNKYNRNGILLTTNYILNTKNEVSILVNYIDYNAQIPSSIGKTAFEEDPTQAAFTWEKAQGYEDNKILLTGLSFTHHFSDNFTNSTSVFYNYIDHYEPRPFNILDEFTNGFGGRTVFNKDFRFLESKANLTFGGEFYKDQYNWKTIENLYEDNNGNGSLEGSLLSDNVEKRDNLNIFATVIIPFTEKFKGQFGLNFNKTNYSFNDEFNLGEANKSADRDFDPIFAPNINLLYQFSENLSAYFNFSRGFNYPSIEETLTPEGVINPELGPEKGFNYEVGSEVFLLKRKLYFKVNAYLLDIDDLLVAERVGDDQYIGRNAGKTEHKGIELQLSYFQPLSYSSYISPYINAEFNNHKFIDFVDGDRDFSGNKLTGVPDRKVNGGVNFGFNNFILNTNFLHIGEMPMNDANLLYSEKYTVLNAKTSYKKELSKALSAEVNVGINNFTNEKYASSILINATGFGNSEPRYYYPGMPRNWFGGVKLKYNL</sequence>
<evidence type="ECO:0000256" key="11">
    <source>
        <dbReference type="ARBA" id="ARBA00023237"/>
    </source>
</evidence>
<evidence type="ECO:0000256" key="3">
    <source>
        <dbReference type="ARBA" id="ARBA00022452"/>
    </source>
</evidence>
<comment type="similarity">
    <text evidence="12 13">Belongs to the TonB-dependent receptor family.</text>
</comment>
<evidence type="ECO:0000313" key="17">
    <source>
        <dbReference type="Proteomes" id="UP001139462"/>
    </source>
</evidence>
<reference evidence="16" key="1">
    <citation type="submission" date="2021-09" db="EMBL/GenBank/DDBJ databases">
        <title>Genome of Aequorivita sp. strain F64183.</title>
        <authorList>
            <person name="Wang Y."/>
        </authorList>
    </citation>
    <scope>NUCLEOTIDE SEQUENCE</scope>
    <source>
        <strain evidence="16">F64183</strain>
    </source>
</reference>
<dbReference type="InterPro" id="IPR000531">
    <property type="entry name" value="Beta-barrel_TonB"/>
</dbReference>
<dbReference type="Proteomes" id="UP001139462">
    <property type="component" value="Unassembled WGS sequence"/>
</dbReference>
<keyword evidence="3 12" id="KW-1134">Transmembrane beta strand</keyword>
<evidence type="ECO:0000256" key="2">
    <source>
        <dbReference type="ARBA" id="ARBA00022448"/>
    </source>
</evidence>
<dbReference type="PANTHER" id="PTHR32552">
    <property type="entry name" value="FERRICHROME IRON RECEPTOR-RELATED"/>
    <property type="match status" value="1"/>
</dbReference>
<evidence type="ECO:0000256" key="5">
    <source>
        <dbReference type="ARBA" id="ARBA00022692"/>
    </source>
</evidence>
<evidence type="ECO:0000256" key="1">
    <source>
        <dbReference type="ARBA" id="ARBA00004571"/>
    </source>
</evidence>
<feature type="domain" description="TonB-dependent receptor plug" evidence="15">
    <location>
        <begin position="144"/>
        <end position="242"/>
    </location>
</feature>
<proteinExistence type="inferred from homology"/>
<dbReference type="PROSITE" id="PS52016">
    <property type="entry name" value="TONB_DEPENDENT_REC_3"/>
    <property type="match status" value="1"/>
</dbReference>
<keyword evidence="10 12" id="KW-0472">Membrane</keyword>
<dbReference type="Gene3D" id="2.40.170.20">
    <property type="entry name" value="TonB-dependent receptor, beta-barrel domain"/>
    <property type="match status" value="1"/>
</dbReference>
<dbReference type="InterPro" id="IPR008969">
    <property type="entry name" value="CarboxyPept-like_regulatory"/>
</dbReference>
<evidence type="ECO:0000256" key="6">
    <source>
        <dbReference type="ARBA" id="ARBA00022729"/>
    </source>
</evidence>
<keyword evidence="7" id="KW-0408">Iron</keyword>
<keyword evidence="11 12" id="KW-0998">Cell outer membrane</keyword>
<dbReference type="AlphaFoldDB" id="A0A9X1R0M9"/>
<dbReference type="InterPro" id="IPR036942">
    <property type="entry name" value="Beta-barrel_TonB_sf"/>
</dbReference>
<comment type="subcellular location">
    <subcellularLocation>
        <location evidence="1 12">Cell outer membrane</location>
        <topology evidence="1 12">Multi-pass membrane protein</topology>
    </subcellularLocation>
</comment>
<dbReference type="InterPro" id="IPR039426">
    <property type="entry name" value="TonB-dep_rcpt-like"/>
</dbReference>
<dbReference type="EMBL" id="JAIRBB010000005">
    <property type="protein sequence ID" value="MCG2431015.1"/>
    <property type="molecule type" value="Genomic_DNA"/>
</dbReference>
<gene>
    <name evidence="16" type="ORF">K8344_07770</name>
</gene>
<dbReference type="PANTHER" id="PTHR32552:SF68">
    <property type="entry name" value="FERRICHROME OUTER MEMBRANE TRANSPORTER_PHAGE RECEPTOR"/>
    <property type="match status" value="1"/>
</dbReference>
<name>A0A9X1R0M9_9FLAO</name>
<comment type="caution">
    <text evidence="16">The sequence shown here is derived from an EMBL/GenBank/DDBJ whole genome shotgun (WGS) entry which is preliminary data.</text>
</comment>
<evidence type="ECO:0000256" key="12">
    <source>
        <dbReference type="PROSITE-ProRule" id="PRU01360"/>
    </source>
</evidence>
<evidence type="ECO:0000259" key="14">
    <source>
        <dbReference type="Pfam" id="PF00593"/>
    </source>
</evidence>
<dbReference type="Pfam" id="PF07715">
    <property type="entry name" value="Plug"/>
    <property type="match status" value="1"/>
</dbReference>
<keyword evidence="16" id="KW-0675">Receptor</keyword>
<evidence type="ECO:0000259" key="15">
    <source>
        <dbReference type="Pfam" id="PF07715"/>
    </source>
</evidence>
<keyword evidence="9 13" id="KW-0798">TonB box</keyword>
<dbReference type="Gene3D" id="2.170.130.10">
    <property type="entry name" value="TonB-dependent receptor, plug domain"/>
    <property type="match status" value="1"/>
</dbReference>
<keyword evidence="8" id="KW-0406">Ion transport</keyword>
<evidence type="ECO:0000256" key="9">
    <source>
        <dbReference type="ARBA" id="ARBA00023077"/>
    </source>
</evidence>
<organism evidence="16 17">
    <name type="scientific">Aequorivita xiaoshiensis</name>
    <dbReference type="NCBI Taxonomy" id="2874476"/>
    <lineage>
        <taxon>Bacteria</taxon>
        <taxon>Pseudomonadati</taxon>
        <taxon>Bacteroidota</taxon>
        <taxon>Flavobacteriia</taxon>
        <taxon>Flavobacteriales</taxon>
        <taxon>Flavobacteriaceae</taxon>
        <taxon>Aequorivita</taxon>
    </lineage>
</organism>
<keyword evidence="17" id="KW-1185">Reference proteome</keyword>
<protein>
    <submittedName>
        <fullName evidence="16">TonB-dependent receptor</fullName>
    </submittedName>
</protein>
<keyword evidence="2 12" id="KW-0813">Transport</keyword>
<keyword evidence="6" id="KW-0732">Signal</keyword>
<keyword evidence="5 12" id="KW-0812">Transmembrane</keyword>
<dbReference type="InterPro" id="IPR037066">
    <property type="entry name" value="Plug_dom_sf"/>
</dbReference>
<evidence type="ECO:0000256" key="8">
    <source>
        <dbReference type="ARBA" id="ARBA00023065"/>
    </source>
</evidence>
<evidence type="ECO:0000256" key="4">
    <source>
        <dbReference type="ARBA" id="ARBA00022496"/>
    </source>
</evidence>
<dbReference type="RefSeq" id="WP_237608168.1">
    <property type="nucleotide sequence ID" value="NZ_JAIRBB010000005.1"/>
</dbReference>
<dbReference type="SUPFAM" id="SSF49464">
    <property type="entry name" value="Carboxypeptidase regulatory domain-like"/>
    <property type="match status" value="1"/>
</dbReference>
<keyword evidence="4" id="KW-0410">Iron transport</keyword>
<evidence type="ECO:0000313" key="16">
    <source>
        <dbReference type="EMBL" id="MCG2431015.1"/>
    </source>
</evidence>
<accession>A0A9X1R0M9</accession>
<evidence type="ECO:0000256" key="7">
    <source>
        <dbReference type="ARBA" id="ARBA00023004"/>
    </source>
</evidence>
<evidence type="ECO:0000256" key="13">
    <source>
        <dbReference type="RuleBase" id="RU003357"/>
    </source>
</evidence>
<dbReference type="GO" id="GO:0015344">
    <property type="term" value="F:siderophore uptake transmembrane transporter activity"/>
    <property type="evidence" value="ECO:0007669"/>
    <property type="project" value="TreeGrafter"/>
</dbReference>
<feature type="domain" description="TonB-dependent receptor-like beta-barrel" evidence="14">
    <location>
        <begin position="328"/>
        <end position="740"/>
    </location>
</feature>
<dbReference type="InterPro" id="IPR012910">
    <property type="entry name" value="Plug_dom"/>
</dbReference>
<evidence type="ECO:0000256" key="10">
    <source>
        <dbReference type="ARBA" id="ARBA00023136"/>
    </source>
</evidence>